<dbReference type="Gene3D" id="3.40.50.1460">
    <property type="match status" value="1"/>
</dbReference>
<feature type="signal peptide" evidence="2">
    <location>
        <begin position="1"/>
        <end position="20"/>
    </location>
</feature>
<dbReference type="SUPFAM" id="SSF52129">
    <property type="entry name" value="Caspase-like"/>
    <property type="match status" value="1"/>
</dbReference>
<sequence>MKRFLLFLFVFIVLKTGAQTYNNEWIDYSKTYYKLKVAATGLYRINQSTLAGVGLGGADVNNFQLWRNGVEVPIYTSKQSGTLSAGDYIEFWGEMNDGKVDNALYRVADFQINDQWSLQTDTASFFLTLNPGAANKRLLPVESIIPGGAVAESFFMYTAGKYYREKRHGGFSSQIESDYTYSSAYDQAEGWTSAAITNGATIATTFSDLFVSNDAGTPGIRVNLNLAGDANKTRRFAATLNGTEIFNQELSFYNYLKLSASFDKSLVAANSAAFVIKNNTAETGSDRMVVGKIELTYPRQFNFGGTSVQNFPFELTASGSARYLDITGFSSNGGMPVLLDLTNGRRYTAAATSTGTSFKYYISPSAVPAKMVLVSPASSNFGTINTIERRDFVNYALAANQGDYLIISNELLNNNSSSGTNPLQDYKAYRSSVTGGGYRANIYMIDQLVDQFAFGIKKHPLSVRNFILWVRTNYALPLKNVLLIGRGMDYISYNANQSGVAAETLNMVPTFGWPASDNLFTATPGRSVPLTPIGRLSVVNSNEVATYLNKVKQYEQWYSFNSPAIADKSWMKNVVHVVGAGSIDLTTLLSGSLNNHARIVKDSLFAGNVTTFVKSTADAVQQLSSSYLAKLMNDGVGLLTYFGHSSATTLEFNLDNPANYNNLGKYPIFNVLGCNAGSFFSYSPNRLLTHETLSEKYVLAPEKGSIAFLASTHFGIVHYLDIYNQNHYNALSRTKYGATLGEILDEGIKNMFNVLTENDFYARFQCEQYTLHGDPAIRYYAAAKPDYAIEEQLVKITPGFVSLAETSFTVDLAYVNIGKAVKDSITIEVKRTYPDLTTEVVQRKRVLFTTFKDSMTLQVPIVPTRDKGINKIAITLDADNEIDELYESNNTITKEVFIYEDEARPIYPEAFAIVNKPGIKLTISSANPFAELRQYVVEVDTTELFNSALKATRNISSSGGVFDTDMPLSLVDGRVYYWRVSPQPEDGQWKWNVSSFIYMPSSDIGFNQSHVYQHFKSGYERLKLDSASRNTNYNFVHRNITVHSGILGYSYTQAAGFSVAIDDNPFIRSPCGQPGIIFNVLDSISLVPWLNNDATGGSVPGQYGSDNVCFADRNWNFQYNLNTQSKRVSAAQFMDVIPDGSYVIVRNSSPASETPGAYVSNWQADASITGAGNTLYDKLKAQGFTTLDSFYRARVFIFIYRKNRPEFTPQMVMSGGLADPPDPITLRIDLDTKDTLGYITSPKFGPAKGWKRLYWNGRSLDNQTNGDRPTISVIGVNNAGVETTLFSNLDVTQQDFDVSSVNAEQYPYMKLRMVNRDSVYATPYQLNYWRLTFDPVPEGAVAPNLYYSKKDTVDIGEPLKLGLGFKNISAVGFSDSLKVKVTVTDKNNVEHIIPVPKQEDLKSGALLKLNVDIPTQSLSGTNRLYINFNPDFDQPETSLFNNFAFSEFYVRPDSLNPVMDVTFDGVHILNRDIVSAKPNILIKLKDDAKWMVLDQQDIVSVKLRYPDGTIKTFDFDSDTLTFTGAGVAPNDNNSATITFKPWLLQDGEYELMVAGKDRSDNVAGNMEYRVAFQVINKPMISNMLNYPNPFTTSTAFVFTLTGSEVPQNIRIQILTITGKVVREITKDELGPLHIGNNITQFKWDGTDQYGAKLANGVYLYRVITNHQGKSLDKYKASGDNTDKYFNKGYGKMYLMR</sequence>
<feature type="chain" id="PRO_5045183431" evidence="2">
    <location>
        <begin position="21"/>
        <end position="1696"/>
    </location>
</feature>
<dbReference type="InterPro" id="IPR029031">
    <property type="entry name" value="Gingipain_N_sf"/>
</dbReference>
<keyword evidence="1 2" id="KW-0732">Signal</keyword>
<name>A0ABW6A584_9BACT</name>
<feature type="domain" description="Gingipain" evidence="3">
    <location>
        <begin position="404"/>
        <end position="778"/>
    </location>
</feature>
<dbReference type="Gene3D" id="2.60.40.10">
    <property type="entry name" value="Immunoglobulins"/>
    <property type="match status" value="1"/>
</dbReference>
<evidence type="ECO:0000313" key="5">
    <source>
        <dbReference type="Proteomes" id="UP001597511"/>
    </source>
</evidence>
<reference evidence="5" key="1">
    <citation type="journal article" date="2019" name="Int. J. Syst. Evol. Microbiol.">
        <title>The Global Catalogue of Microorganisms (GCM) 10K type strain sequencing project: providing services to taxonomists for standard genome sequencing and annotation.</title>
        <authorList>
            <consortium name="The Broad Institute Genomics Platform"/>
            <consortium name="The Broad Institute Genome Sequencing Center for Infectious Disease"/>
            <person name="Wu L."/>
            <person name="Ma J."/>
        </authorList>
    </citation>
    <scope>NUCLEOTIDE SEQUENCE [LARGE SCALE GENOMIC DNA]</scope>
    <source>
        <strain evidence="5">KCTC 23299</strain>
    </source>
</reference>
<dbReference type="EMBL" id="JBHUOZ010000003">
    <property type="protein sequence ID" value="MFD2920519.1"/>
    <property type="molecule type" value="Genomic_DNA"/>
</dbReference>
<accession>A0ABW6A584</accession>
<dbReference type="InterPro" id="IPR029030">
    <property type="entry name" value="Caspase-like_dom_sf"/>
</dbReference>
<keyword evidence="5" id="KW-1185">Reference proteome</keyword>
<gene>
    <name evidence="4" type="ORF">ACFS6H_12405</name>
</gene>
<dbReference type="InterPro" id="IPR013783">
    <property type="entry name" value="Ig-like_fold"/>
</dbReference>
<evidence type="ECO:0000313" key="4">
    <source>
        <dbReference type="EMBL" id="MFD2920519.1"/>
    </source>
</evidence>
<protein>
    <submittedName>
        <fullName evidence="4">C25 family cysteine peptidase</fullName>
    </submittedName>
</protein>
<organism evidence="4 5">
    <name type="scientific">Terrimonas rubra</name>
    <dbReference type="NCBI Taxonomy" id="1035890"/>
    <lineage>
        <taxon>Bacteria</taxon>
        <taxon>Pseudomonadati</taxon>
        <taxon>Bacteroidota</taxon>
        <taxon>Chitinophagia</taxon>
        <taxon>Chitinophagales</taxon>
        <taxon>Chitinophagaceae</taxon>
        <taxon>Terrimonas</taxon>
    </lineage>
</organism>
<dbReference type="InterPro" id="IPR001769">
    <property type="entry name" value="Gingipain"/>
</dbReference>
<dbReference type="Gene3D" id="3.40.50.10390">
    <property type="entry name" value="Gingipain r, domain 1"/>
    <property type="match status" value="1"/>
</dbReference>
<evidence type="ECO:0000256" key="1">
    <source>
        <dbReference type="ARBA" id="ARBA00022729"/>
    </source>
</evidence>
<evidence type="ECO:0000259" key="3">
    <source>
        <dbReference type="Pfam" id="PF01364"/>
    </source>
</evidence>
<dbReference type="RefSeq" id="WP_386099023.1">
    <property type="nucleotide sequence ID" value="NZ_JBHUOZ010000003.1"/>
</dbReference>
<dbReference type="Gene3D" id="2.60.40.4070">
    <property type="match status" value="1"/>
</dbReference>
<comment type="caution">
    <text evidence="4">The sequence shown here is derived from an EMBL/GenBank/DDBJ whole genome shotgun (WGS) entry which is preliminary data.</text>
</comment>
<dbReference type="Proteomes" id="UP001597511">
    <property type="component" value="Unassembled WGS sequence"/>
</dbReference>
<evidence type="ECO:0000256" key="2">
    <source>
        <dbReference type="SAM" id="SignalP"/>
    </source>
</evidence>
<proteinExistence type="predicted"/>
<dbReference type="Pfam" id="PF01364">
    <property type="entry name" value="Peptidase_C25"/>
    <property type="match status" value="1"/>
</dbReference>